<evidence type="ECO:0000256" key="6">
    <source>
        <dbReference type="ARBA" id="ARBA00023027"/>
    </source>
</evidence>
<comment type="similarity">
    <text evidence="9">Belongs to the NAD synthetase family.</text>
</comment>
<dbReference type="InterPro" id="IPR003694">
    <property type="entry name" value="NAD_synthase"/>
</dbReference>
<comment type="pathway">
    <text evidence="1 7 8">Cofactor biosynthesis; NAD(+) biosynthesis; NAD(+) from deamido-NAD(+) (L-Gln route): step 1/1.</text>
</comment>
<dbReference type="GO" id="GO:0003952">
    <property type="term" value="F:NAD+ synthase (glutamine-hydrolyzing) activity"/>
    <property type="evidence" value="ECO:0007669"/>
    <property type="project" value="UniProtKB-UniRule"/>
</dbReference>
<dbReference type="SUPFAM" id="SSF56317">
    <property type="entry name" value="Carbon-nitrogen hydrolase"/>
    <property type="match status" value="1"/>
</dbReference>
<dbReference type="Proteomes" id="UP000662914">
    <property type="component" value="Chromosome"/>
</dbReference>
<gene>
    <name evidence="7" type="primary">nadE</name>
    <name evidence="11" type="ORF">DSYM_21950</name>
</gene>
<dbReference type="GO" id="GO:0005524">
    <property type="term" value="F:ATP binding"/>
    <property type="evidence" value="ECO:0007669"/>
    <property type="project" value="UniProtKB-UniRule"/>
</dbReference>
<feature type="binding site" evidence="7">
    <location>
        <position position="117"/>
    </location>
    <ligand>
        <name>L-glutamine</name>
        <dbReference type="ChEBI" id="CHEBI:58359"/>
    </ligand>
</feature>
<evidence type="ECO:0000256" key="9">
    <source>
        <dbReference type="RuleBase" id="RU003811"/>
    </source>
</evidence>
<evidence type="ECO:0000256" key="5">
    <source>
        <dbReference type="ARBA" id="ARBA00022840"/>
    </source>
</evidence>
<comment type="function">
    <text evidence="7">Catalyzes the ATP-dependent amidation of deamido-NAD to form NAD. Uses L-glutamine as a nitrogen source.</text>
</comment>
<comment type="caution">
    <text evidence="7">Lacks conserved residue(s) required for the propagation of feature annotation.</text>
</comment>
<dbReference type="NCBIfam" id="NF010588">
    <property type="entry name" value="PRK13981.1"/>
    <property type="match status" value="1"/>
</dbReference>
<dbReference type="Gene3D" id="3.60.110.10">
    <property type="entry name" value="Carbon-nitrogen hydrolase"/>
    <property type="match status" value="1"/>
</dbReference>
<dbReference type="NCBIfam" id="TIGR00552">
    <property type="entry name" value="nadE"/>
    <property type="match status" value="1"/>
</dbReference>
<dbReference type="InterPro" id="IPR036526">
    <property type="entry name" value="C-N_Hydrolase_sf"/>
</dbReference>
<evidence type="ECO:0000256" key="3">
    <source>
        <dbReference type="ARBA" id="ARBA00022598"/>
    </source>
</evidence>
<dbReference type="Pfam" id="PF00795">
    <property type="entry name" value="CN_hydrolase"/>
    <property type="match status" value="1"/>
</dbReference>
<dbReference type="Pfam" id="PF02540">
    <property type="entry name" value="NAD_synthase"/>
    <property type="match status" value="1"/>
</dbReference>
<keyword evidence="5 7" id="KW-0067">ATP-binding</keyword>
<name>A0A809RZ82_9PROT</name>
<feature type="binding site" evidence="7">
    <location>
        <position position="179"/>
    </location>
    <ligand>
        <name>L-glutamine</name>
        <dbReference type="ChEBI" id="CHEBI:58359"/>
    </ligand>
</feature>
<dbReference type="GO" id="GO:0005737">
    <property type="term" value="C:cytoplasm"/>
    <property type="evidence" value="ECO:0007669"/>
    <property type="project" value="InterPro"/>
</dbReference>
<dbReference type="CDD" id="cd00553">
    <property type="entry name" value="NAD_synthase"/>
    <property type="match status" value="1"/>
</dbReference>
<sequence length="541" mass="58884">MSSLRLAIAQLNCTVGDLAGNAERIAGCAARARAAGAHLMVTPELALCGYPPEDLLLRPDFLRACARTLAELAARVEGIGVVVGHPEAYRGDCYNAASLLRDGRVVATYRKHRLPNYEVFDEQRYFAAGRQPCVIEINGVHCGINICADVWEPGAADAARQAGAELLLVLNASPYHINKQATRYEVLRERTRATGMPVVYANLVGGQDELVFDGASFALDGEGRLALQLPQFVEALEVLEFAGGELRPGGIAPARALESEVYDALVLGVRDYLGKNGFPGAIIGLSGGIDSALTLAIAVDALGAGRVHAVMMPSPYTSQISLDDARAMARTLGVRYDEFPIEPAMKTFAGMLEKEFAASGEKSPADTTEENLQARIRGMILMALSNKYGAIVLTTGNKSEMAVGYATLYGDMAGGFAVIKDLYKTLVYRVSRYRNGISPVIPERIITRVPSAELKPNQTDQDTLPPYETLDAIIEAYMERDLPPREIVALGHAEADVRRTVDMLRRSEYKRRQAPVGIRVTKRGFGKDWRYPITSKYAEEW</sequence>
<evidence type="ECO:0000313" key="12">
    <source>
        <dbReference type="Proteomes" id="UP000662914"/>
    </source>
</evidence>
<dbReference type="GO" id="GO:0004359">
    <property type="term" value="F:glutaminase activity"/>
    <property type="evidence" value="ECO:0007669"/>
    <property type="project" value="InterPro"/>
</dbReference>
<dbReference type="HAMAP" id="MF_02090">
    <property type="entry name" value="NadE_glutamine_dep"/>
    <property type="match status" value="1"/>
</dbReference>
<comment type="similarity">
    <text evidence="2 7 8">In the C-terminal section; belongs to the NAD synthetase family.</text>
</comment>
<dbReference type="CDD" id="cd07570">
    <property type="entry name" value="GAT_Gln-NAD-synth"/>
    <property type="match status" value="1"/>
</dbReference>
<proteinExistence type="inferred from homology"/>
<dbReference type="EC" id="6.3.5.1" evidence="7 8"/>
<feature type="binding site" evidence="7">
    <location>
        <position position="371"/>
    </location>
    <ligand>
        <name>deamido-NAD(+)</name>
        <dbReference type="ChEBI" id="CHEBI:58437"/>
        <note>ligand shared between two neighboring subunits</note>
    </ligand>
</feature>
<evidence type="ECO:0000259" key="10">
    <source>
        <dbReference type="PROSITE" id="PS50263"/>
    </source>
</evidence>
<feature type="binding site" evidence="7">
    <location>
        <position position="395"/>
    </location>
    <ligand>
        <name>ATP</name>
        <dbReference type="ChEBI" id="CHEBI:30616"/>
    </ligand>
</feature>
<reference evidence="11" key="1">
    <citation type="journal article" name="DNA Res.">
        <title>The physiological potential of anammox bacteria as revealed by their core genome structure.</title>
        <authorList>
            <person name="Okubo T."/>
            <person name="Toyoda A."/>
            <person name="Fukuhara K."/>
            <person name="Uchiyama I."/>
            <person name="Harigaya Y."/>
            <person name="Kuroiwa M."/>
            <person name="Suzuki T."/>
            <person name="Murakami Y."/>
            <person name="Suwa Y."/>
            <person name="Takami H."/>
        </authorList>
    </citation>
    <scope>NUCLEOTIDE SEQUENCE</scope>
    <source>
        <strain evidence="11">317325-3</strain>
    </source>
</reference>
<comment type="catalytic activity">
    <reaction evidence="7 8">
        <text>deamido-NAD(+) + L-glutamine + ATP + H2O = L-glutamate + AMP + diphosphate + NAD(+) + H(+)</text>
        <dbReference type="Rhea" id="RHEA:24384"/>
        <dbReference type="ChEBI" id="CHEBI:15377"/>
        <dbReference type="ChEBI" id="CHEBI:15378"/>
        <dbReference type="ChEBI" id="CHEBI:29985"/>
        <dbReference type="ChEBI" id="CHEBI:30616"/>
        <dbReference type="ChEBI" id="CHEBI:33019"/>
        <dbReference type="ChEBI" id="CHEBI:57540"/>
        <dbReference type="ChEBI" id="CHEBI:58359"/>
        <dbReference type="ChEBI" id="CHEBI:58437"/>
        <dbReference type="ChEBI" id="CHEBI:456215"/>
        <dbReference type="EC" id="6.3.5.1"/>
    </reaction>
</comment>
<feature type="binding site" evidence="7">
    <location>
        <position position="400"/>
    </location>
    <ligand>
        <name>deamido-NAD(+)</name>
        <dbReference type="ChEBI" id="CHEBI:58437"/>
        <note>ligand shared between two neighboring subunits</note>
    </ligand>
</feature>
<dbReference type="PIRSF" id="PIRSF006630">
    <property type="entry name" value="NADS_GAT"/>
    <property type="match status" value="1"/>
</dbReference>
<feature type="binding site" evidence="7">
    <location>
        <begin position="284"/>
        <end position="291"/>
    </location>
    <ligand>
        <name>ATP</name>
        <dbReference type="ChEBI" id="CHEBI:30616"/>
    </ligand>
</feature>
<dbReference type="KEGG" id="ddz:DSYM_21950"/>
<feature type="active site" description="For glutaminase activity" evidence="7">
    <location>
        <position position="111"/>
    </location>
</feature>
<dbReference type="PROSITE" id="PS50263">
    <property type="entry name" value="CN_HYDROLASE"/>
    <property type="match status" value="1"/>
</dbReference>
<dbReference type="Gene3D" id="3.40.50.620">
    <property type="entry name" value="HUPs"/>
    <property type="match status" value="1"/>
</dbReference>
<feature type="binding site" evidence="7">
    <location>
        <position position="510"/>
    </location>
    <ligand>
        <name>deamido-NAD(+)</name>
        <dbReference type="ChEBI" id="CHEBI:58437"/>
        <note>ligand shared between two neighboring subunits</note>
    </ligand>
</feature>
<evidence type="ECO:0000256" key="8">
    <source>
        <dbReference type="PIRNR" id="PIRNR006630"/>
    </source>
</evidence>
<evidence type="ECO:0000256" key="4">
    <source>
        <dbReference type="ARBA" id="ARBA00022741"/>
    </source>
</evidence>
<dbReference type="InterPro" id="IPR022310">
    <property type="entry name" value="NAD/GMP_synthase"/>
</dbReference>
<dbReference type="UniPathway" id="UPA00253">
    <property type="reaction ID" value="UER00334"/>
</dbReference>
<organism evidence="11 12">
    <name type="scientific">Candidatus Desulfobacillus denitrificans</name>
    <dbReference type="NCBI Taxonomy" id="2608985"/>
    <lineage>
        <taxon>Bacteria</taxon>
        <taxon>Pseudomonadati</taxon>
        <taxon>Pseudomonadota</taxon>
        <taxon>Betaproteobacteria</taxon>
        <taxon>Candidatus Desulfobacillus</taxon>
    </lineage>
</organism>
<feature type="active site" description="Nucleophile; for glutaminase activity" evidence="7">
    <location>
        <position position="147"/>
    </location>
</feature>
<feature type="active site" description="Proton acceptor; for glutaminase activity" evidence="7">
    <location>
        <position position="44"/>
    </location>
</feature>
<dbReference type="GO" id="GO:0009435">
    <property type="term" value="P:NAD+ biosynthetic process"/>
    <property type="evidence" value="ECO:0007669"/>
    <property type="project" value="UniProtKB-UniRule"/>
</dbReference>
<feature type="domain" description="CN hydrolase" evidence="10">
    <location>
        <begin position="4"/>
        <end position="248"/>
    </location>
</feature>
<evidence type="ECO:0000256" key="2">
    <source>
        <dbReference type="ARBA" id="ARBA00007145"/>
    </source>
</evidence>
<accession>A0A809RZ82</accession>
<dbReference type="SUPFAM" id="SSF52402">
    <property type="entry name" value="Adenine nucleotide alpha hydrolases-like"/>
    <property type="match status" value="1"/>
</dbReference>
<keyword evidence="4 7" id="KW-0547">Nucleotide-binding</keyword>
<protein>
    <recommendedName>
        <fullName evidence="7 8">Glutamine-dependent NAD(+) synthetase</fullName>
        <ecNumber evidence="7 8">6.3.5.1</ecNumber>
    </recommendedName>
    <alternativeName>
        <fullName evidence="7 8">NAD(+) synthase [glutamine-hydrolyzing]</fullName>
    </alternativeName>
</protein>
<keyword evidence="3 7" id="KW-0436">Ligase</keyword>
<dbReference type="InterPro" id="IPR003010">
    <property type="entry name" value="C-N_Hydrolase"/>
</dbReference>
<dbReference type="EMBL" id="AP021857">
    <property type="protein sequence ID" value="BBO21496.1"/>
    <property type="molecule type" value="Genomic_DNA"/>
</dbReference>
<evidence type="ECO:0000256" key="7">
    <source>
        <dbReference type="HAMAP-Rule" id="MF_02090"/>
    </source>
</evidence>
<dbReference type="AlphaFoldDB" id="A0A809RZ82"/>
<dbReference type="GO" id="GO:0008795">
    <property type="term" value="F:NAD+ synthase activity"/>
    <property type="evidence" value="ECO:0007669"/>
    <property type="project" value="UniProtKB-UniRule"/>
</dbReference>
<feature type="binding site" evidence="7">
    <location>
        <position position="173"/>
    </location>
    <ligand>
        <name>L-glutamine</name>
        <dbReference type="ChEBI" id="CHEBI:58359"/>
    </ligand>
</feature>
<dbReference type="InterPro" id="IPR014445">
    <property type="entry name" value="Gln-dep_NAD_synthase"/>
</dbReference>
<dbReference type="FunFam" id="3.40.50.620:FF:000106">
    <property type="entry name" value="Glutamine-dependent NAD(+) synthetase"/>
    <property type="match status" value="1"/>
</dbReference>
<dbReference type="PANTHER" id="PTHR23090">
    <property type="entry name" value="NH 3 /GLUTAMINE-DEPENDENT NAD + SYNTHETASE"/>
    <property type="match status" value="1"/>
</dbReference>
<dbReference type="PANTHER" id="PTHR23090:SF9">
    <property type="entry name" value="GLUTAMINE-DEPENDENT NAD(+) SYNTHETASE"/>
    <property type="match status" value="1"/>
</dbReference>
<dbReference type="InterPro" id="IPR014729">
    <property type="entry name" value="Rossmann-like_a/b/a_fold"/>
</dbReference>
<evidence type="ECO:0000313" key="11">
    <source>
        <dbReference type="EMBL" id="BBO21496.1"/>
    </source>
</evidence>
<keyword evidence="6 7" id="KW-0520">NAD</keyword>
<evidence type="ECO:0000256" key="1">
    <source>
        <dbReference type="ARBA" id="ARBA00005188"/>
    </source>
</evidence>